<proteinExistence type="predicted"/>
<protein>
    <submittedName>
        <fullName evidence="1">Uncharacterized protein</fullName>
    </submittedName>
</protein>
<reference evidence="1" key="1">
    <citation type="journal article" date="2015" name="Genome Biol. Evol.">
        <title>Organellar Genomes of White Spruce (Picea glauca): Assembly and Annotation.</title>
        <authorList>
            <person name="Jackman S.D."/>
            <person name="Warren R.L."/>
            <person name="Gibb E.A."/>
            <person name="Vandervalk B.P."/>
            <person name="Mohamadi H."/>
            <person name="Chu J."/>
            <person name="Raymond A."/>
            <person name="Pleasance S."/>
            <person name="Coope R."/>
            <person name="Wildung M.R."/>
            <person name="Ritland C.E."/>
            <person name="Bousquet J."/>
            <person name="Jones S.J."/>
            <person name="Bohlmann J."/>
            <person name="Birol I."/>
        </authorList>
    </citation>
    <scope>NUCLEOTIDE SEQUENCE [LARGE SCALE GENOMIC DNA]</scope>
    <source>
        <tissue evidence="1">Flushing bud</tissue>
    </source>
</reference>
<dbReference type="EMBL" id="LKAM01000006">
    <property type="protein sequence ID" value="KUM48269.1"/>
    <property type="molecule type" value="Genomic_DNA"/>
</dbReference>
<sequence length="66" mass="7608">MLACLTPIWQDRMLTHLNIDKAGWFLQSWLVLTGSTYVRCGVGAGRDIRILLPIPSGYVFFHWDTR</sequence>
<organism evidence="1">
    <name type="scientific">Picea glauca</name>
    <name type="common">White spruce</name>
    <name type="synonym">Pinus glauca</name>
    <dbReference type="NCBI Taxonomy" id="3330"/>
    <lineage>
        <taxon>Eukaryota</taxon>
        <taxon>Viridiplantae</taxon>
        <taxon>Streptophyta</taxon>
        <taxon>Embryophyta</taxon>
        <taxon>Tracheophyta</taxon>
        <taxon>Spermatophyta</taxon>
        <taxon>Pinopsida</taxon>
        <taxon>Pinidae</taxon>
        <taxon>Conifers I</taxon>
        <taxon>Pinales</taxon>
        <taxon>Pinaceae</taxon>
        <taxon>Picea</taxon>
    </lineage>
</organism>
<name>A0A101LZJ5_PICGL</name>
<accession>A0A101LZJ5</accession>
<gene>
    <name evidence="1" type="ORF">ABT39_MTgene5269</name>
</gene>
<geneLocation type="mitochondrion" evidence="1"/>
<evidence type="ECO:0000313" key="1">
    <source>
        <dbReference type="EMBL" id="KUM48269.1"/>
    </source>
</evidence>
<comment type="caution">
    <text evidence="1">The sequence shown here is derived from an EMBL/GenBank/DDBJ whole genome shotgun (WGS) entry which is preliminary data.</text>
</comment>
<dbReference type="AlphaFoldDB" id="A0A101LZJ5"/>
<keyword evidence="1" id="KW-0496">Mitochondrion</keyword>